<name>A0A1H7WFM7_9FLAO</name>
<reference evidence="2" key="1">
    <citation type="submission" date="2016-10" db="EMBL/GenBank/DDBJ databases">
        <authorList>
            <person name="Varghese N."/>
            <person name="Submissions S."/>
        </authorList>
    </citation>
    <scope>NUCLEOTIDE SEQUENCE [LARGE SCALE GENOMIC DNA]</scope>
    <source>
        <strain evidence="2">DSM 17453</strain>
    </source>
</reference>
<sequence>MEYFNGKQNALSFSTGITLASNTVSLNPATATSLGGVKAGSGINVGSDGTISISPNVSSFSGGTTGFTPSTSTTGAVTLAGTLNPSNGGTGNSSIPSLGTILQGDGSKYQILSPGTSGQVLMSNGSGNAISWKTPFTSSVAEIYDTAGTQSFSTATGFTTMLINTAGIVDTGYTAGSGTITVANAGKYKITYRISAAVTTNSHATGEYKLQVNGNDIAGTTGFTYHRNNADSRGTVTVTKILNLNANDVIRVQGKVVNSSNRTLQLMANGSSLIIEKL</sequence>
<dbReference type="EMBL" id="FOBV01000001">
    <property type="protein sequence ID" value="SEM19697.1"/>
    <property type="molecule type" value="Genomic_DNA"/>
</dbReference>
<protein>
    <recommendedName>
        <fullName evidence="3">BclA C-terminal domain-containing protein</fullName>
    </recommendedName>
</protein>
<accession>A0A1H7WFM7</accession>
<dbReference type="AlphaFoldDB" id="A0A1H7WFM7"/>
<keyword evidence="2" id="KW-1185">Reference proteome</keyword>
<evidence type="ECO:0000313" key="1">
    <source>
        <dbReference type="EMBL" id="SEM19697.1"/>
    </source>
</evidence>
<dbReference type="Proteomes" id="UP000199450">
    <property type="component" value="Unassembled WGS sequence"/>
</dbReference>
<organism evidence="1 2">
    <name type="scientific">Chryseobacterium taichungense</name>
    <dbReference type="NCBI Taxonomy" id="295069"/>
    <lineage>
        <taxon>Bacteria</taxon>
        <taxon>Pseudomonadati</taxon>
        <taxon>Bacteroidota</taxon>
        <taxon>Flavobacteriia</taxon>
        <taxon>Flavobacteriales</taxon>
        <taxon>Weeksellaceae</taxon>
        <taxon>Chryseobacterium group</taxon>
        <taxon>Chryseobacterium</taxon>
    </lineage>
</organism>
<proteinExistence type="predicted"/>
<gene>
    <name evidence="1" type="ORF">SAMN05421856_101675</name>
</gene>
<evidence type="ECO:0000313" key="2">
    <source>
        <dbReference type="Proteomes" id="UP000199450"/>
    </source>
</evidence>
<dbReference type="InterPro" id="IPR008983">
    <property type="entry name" value="Tumour_necrosis_fac-like_dom"/>
</dbReference>
<dbReference type="Gene3D" id="2.60.120.40">
    <property type="match status" value="1"/>
</dbReference>
<dbReference type="RefSeq" id="WP_089998391.1">
    <property type="nucleotide sequence ID" value="NZ_FOBV01000001.1"/>
</dbReference>
<dbReference type="STRING" id="295069.SAMN05421856_101675"/>
<evidence type="ECO:0008006" key="3">
    <source>
        <dbReference type="Google" id="ProtNLM"/>
    </source>
</evidence>